<dbReference type="GO" id="GO:0004591">
    <property type="term" value="F:oxoglutarate dehydrogenase (succinyl-transferring) activity"/>
    <property type="evidence" value="ECO:0007669"/>
    <property type="project" value="TreeGrafter"/>
</dbReference>
<proteinExistence type="inferred from homology"/>
<reference evidence="5 6" key="1">
    <citation type="submission" date="2016-07" db="EMBL/GenBank/DDBJ databases">
        <title>Pervasive Adenine N6-methylation of Active Genes in Fungi.</title>
        <authorList>
            <consortium name="DOE Joint Genome Institute"/>
            <person name="Mondo S.J."/>
            <person name="Dannebaum R.O."/>
            <person name="Kuo R.C."/>
            <person name="Labutti K."/>
            <person name="Haridas S."/>
            <person name="Kuo A."/>
            <person name="Salamov A."/>
            <person name="Ahrendt S.R."/>
            <person name="Lipzen A."/>
            <person name="Sullivan W."/>
            <person name="Andreopoulos W.B."/>
            <person name="Clum A."/>
            <person name="Lindquist E."/>
            <person name="Daum C."/>
            <person name="Ramamoorthy G.K."/>
            <person name="Gryganskyi A."/>
            <person name="Culley D."/>
            <person name="Magnuson J.K."/>
            <person name="James T.Y."/>
            <person name="O'Malley M.A."/>
            <person name="Stajich J.E."/>
            <person name="Spatafora J.W."/>
            <person name="Visel A."/>
            <person name="Grigoriev I.V."/>
        </authorList>
    </citation>
    <scope>NUCLEOTIDE SEQUENCE [LARGE SCALE GENOMIC DNA]</scope>
    <source>
        <strain evidence="5 6">NRRL 2496</strain>
    </source>
</reference>
<keyword evidence="2" id="KW-0496">Mitochondrion</keyword>
<evidence type="ECO:0000313" key="5">
    <source>
        <dbReference type="EMBL" id="ORY91899.1"/>
    </source>
</evidence>
<name>A0A1X2H2C6_SYNRA</name>
<sequence length="101" mass="10765">MHPSAISRAVHTPMIRFVGSRASLWKDAQHHVGPHPMTPANLETHVAKASEAPAAAASSSSTSSGSDQVLEWSQLPARFRRTPVTEAEMEAVESGGATFIF</sequence>
<dbReference type="InParanoid" id="A0A1X2H2C6"/>
<evidence type="ECO:0000256" key="4">
    <source>
        <dbReference type="SAM" id="MobiDB-lite"/>
    </source>
</evidence>
<keyword evidence="6" id="KW-1185">Reference proteome</keyword>
<feature type="region of interest" description="Disordered" evidence="4">
    <location>
        <begin position="48"/>
        <end position="70"/>
    </location>
</feature>
<dbReference type="OrthoDB" id="2116030at2759"/>
<dbReference type="GO" id="GO:0005739">
    <property type="term" value="C:mitochondrion"/>
    <property type="evidence" value="ECO:0007669"/>
    <property type="project" value="UniProtKB-SubCell"/>
</dbReference>
<dbReference type="AlphaFoldDB" id="A0A1X2H2C6"/>
<dbReference type="EMBL" id="MCGN01000010">
    <property type="protein sequence ID" value="ORY91899.1"/>
    <property type="molecule type" value="Genomic_DNA"/>
</dbReference>
<gene>
    <name evidence="5" type="ORF">BCR43DRAFT_517925</name>
</gene>
<evidence type="ECO:0000313" key="6">
    <source>
        <dbReference type="Proteomes" id="UP000242180"/>
    </source>
</evidence>
<dbReference type="InterPro" id="IPR020373">
    <property type="entry name" value="Kgd4/YMR-31"/>
</dbReference>
<evidence type="ECO:0008006" key="7">
    <source>
        <dbReference type="Google" id="ProtNLM"/>
    </source>
</evidence>
<dbReference type="PANTHER" id="PTHR31601:SF2">
    <property type="entry name" value="ALPHA-KETOGLUTARATE DEHYDROGENASE COMPONENT 4"/>
    <property type="match status" value="1"/>
</dbReference>
<organism evidence="5 6">
    <name type="scientific">Syncephalastrum racemosum</name>
    <name type="common">Filamentous fungus</name>
    <dbReference type="NCBI Taxonomy" id="13706"/>
    <lineage>
        <taxon>Eukaryota</taxon>
        <taxon>Fungi</taxon>
        <taxon>Fungi incertae sedis</taxon>
        <taxon>Mucoromycota</taxon>
        <taxon>Mucoromycotina</taxon>
        <taxon>Mucoromycetes</taxon>
        <taxon>Mucorales</taxon>
        <taxon>Syncephalastraceae</taxon>
        <taxon>Syncephalastrum</taxon>
    </lineage>
</organism>
<comment type="subcellular location">
    <subcellularLocation>
        <location evidence="1">Mitochondrion</location>
    </subcellularLocation>
</comment>
<evidence type="ECO:0000256" key="2">
    <source>
        <dbReference type="ARBA" id="ARBA00023128"/>
    </source>
</evidence>
<accession>A0A1X2H2C6</accession>
<dbReference type="Pfam" id="PF10937">
    <property type="entry name" value="Kgd4-YMR31"/>
    <property type="match status" value="1"/>
</dbReference>
<dbReference type="Proteomes" id="UP000242180">
    <property type="component" value="Unassembled WGS sequence"/>
</dbReference>
<dbReference type="PANTHER" id="PTHR31601">
    <property type="entry name" value="28S RIBOSOMAL PROTEIN S36, MITOCHONDRIAL"/>
    <property type="match status" value="1"/>
</dbReference>
<dbReference type="OMA" id="PRANLWK"/>
<comment type="caution">
    <text evidence="5">The sequence shown here is derived from an EMBL/GenBank/DDBJ whole genome shotgun (WGS) entry which is preliminary data.</text>
</comment>
<protein>
    <recommendedName>
        <fullName evidence="7">Ribosomal protein S36, mitochondrial</fullName>
    </recommendedName>
</protein>
<evidence type="ECO:0000256" key="1">
    <source>
        <dbReference type="ARBA" id="ARBA00004173"/>
    </source>
</evidence>
<dbReference type="GO" id="GO:0006103">
    <property type="term" value="P:2-oxoglutarate metabolic process"/>
    <property type="evidence" value="ECO:0007669"/>
    <property type="project" value="InterPro"/>
</dbReference>
<evidence type="ECO:0000256" key="3">
    <source>
        <dbReference type="ARBA" id="ARBA00043970"/>
    </source>
</evidence>
<comment type="similarity">
    <text evidence="3">Belongs to the alpha-ketoglutarate dehydrogenase component 4 family.</text>
</comment>
<feature type="compositionally biased region" description="Low complexity" evidence="4">
    <location>
        <begin position="48"/>
        <end position="66"/>
    </location>
</feature>